<feature type="transmembrane region" description="Helical" evidence="1">
    <location>
        <begin position="132"/>
        <end position="149"/>
    </location>
</feature>
<reference evidence="2" key="1">
    <citation type="submission" date="2016-08" db="EMBL/GenBank/DDBJ databases">
        <authorList>
            <person name="Seilhamer J.J."/>
        </authorList>
    </citation>
    <scope>NUCLEOTIDE SEQUENCE</scope>
    <source>
        <strain evidence="2">86</strain>
    </source>
</reference>
<sequence>MASRDEAKGIASSLPGRLRLRHAVLRRPAVNAALAAEIGGWPGVTAATGSAGTGGLLVVYDVETVGQAEMEARSAALVLSHVPEAPVDAADDDGDDAPDVWERVGALNRPAKIGMFATLGASMAALAVSRRVHAAFGGAYLGLLAIHLLKHRRKLVR</sequence>
<proteinExistence type="predicted"/>
<accession>A0A212LF82</accession>
<keyword evidence="1" id="KW-0812">Transmembrane</keyword>
<evidence type="ECO:0000313" key="2">
    <source>
        <dbReference type="EMBL" id="SCM76195.1"/>
    </source>
</evidence>
<dbReference type="AlphaFoldDB" id="A0A212LF82"/>
<evidence type="ECO:0000256" key="1">
    <source>
        <dbReference type="SAM" id="Phobius"/>
    </source>
</evidence>
<keyword evidence="1" id="KW-0472">Membrane</keyword>
<protein>
    <submittedName>
        <fullName evidence="2">Uncharacterized protein</fullName>
    </submittedName>
</protein>
<dbReference type="RefSeq" id="WP_288196428.1">
    <property type="nucleotide sequence ID" value="NZ_LT608334.1"/>
</dbReference>
<organism evidence="2">
    <name type="scientific">uncultured Pleomorphomonas sp</name>
    <dbReference type="NCBI Taxonomy" id="442121"/>
    <lineage>
        <taxon>Bacteria</taxon>
        <taxon>Pseudomonadati</taxon>
        <taxon>Pseudomonadota</taxon>
        <taxon>Alphaproteobacteria</taxon>
        <taxon>Hyphomicrobiales</taxon>
        <taxon>Pleomorphomonadaceae</taxon>
        <taxon>Pleomorphomonas</taxon>
        <taxon>environmental samples</taxon>
    </lineage>
</organism>
<gene>
    <name evidence="2" type="ORF">KL86PLE_30642</name>
</gene>
<name>A0A212LF82_9HYPH</name>
<dbReference type="EMBL" id="FMJD01000007">
    <property type="protein sequence ID" value="SCM76195.1"/>
    <property type="molecule type" value="Genomic_DNA"/>
</dbReference>
<keyword evidence="1" id="KW-1133">Transmembrane helix</keyword>